<dbReference type="EC" id="3.5.99.2" evidence="2"/>
<dbReference type="PANTHER" id="PTHR43198">
    <property type="entry name" value="BIFUNCTIONAL TH2 PROTEIN"/>
    <property type="match status" value="1"/>
</dbReference>
<proteinExistence type="predicted"/>
<protein>
    <submittedName>
        <fullName evidence="2">Thiaminase-2</fullName>
        <ecNumber evidence="2">3.5.99.2</ecNumber>
    </submittedName>
</protein>
<feature type="domain" description="Thiaminase-2/PQQC" evidence="1">
    <location>
        <begin position="17"/>
        <end position="214"/>
    </location>
</feature>
<organism evidence="2 3">
    <name type="scientific">Legionella donaldsonii</name>
    <dbReference type="NCBI Taxonomy" id="45060"/>
    <lineage>
        <taxon>Bacteria</taxon>
        <taxon>Pseudomonadati</taxon>
        <taxon>Pseudomonadota</taxon>
        <taxon>Gammaproteobacteria</taxon>
        <taxon>Legionellales</taxon>
        <taxon>Legionellaceae</taxon>
        <taxon>Legionella</taxon>
    </lineage>
</organism>
<gene>
    <name evidence="2" type="primary">tenA</name>
    <name evidence="2" type="ORF">NCTC13292_00297</name>
</gene>
<dbReference type="CDD" id="cd19365">
    <property type="entry name" value="TenA_C-like"/>
    <property type="match status" value="1"/>
</dbReference>
<keyword evidence="3" id="KW-1185">Reference proteome</keyword>
<dbReference type="Gene3D" id="1.20.910.10">
    <property type="entry name" value="Heme oxygenase-like"/>
    <property type="match status" value="1"/>
</dbReference>
<dbReference type="InterPro" id="IPR050967">
    <property type="entry name" value="Thiamine_Salvage_TenA"/>
</dbReference>
<dbReference type="RefSeq" id="WP_115220194.1">
    <property type="nucleotide sequence ID" value="NZ_CAXYJE010000001.1"/>
</dbReference>
<keyword evidence="2" id="KW-0378">Hydrolase</keyword>
<dbReference type="GO" id="GO:0050334">
    <property type="term" value="F:thiaminase activity"/>
    <property type="evidence" value="ECO:0007669"/>
    <property type="project" value="UniProtKB-EC"/>
</dbReference>
<accession>A0A378J0Q6</accession>
<evidence type="ECO:0000259" key="1">
    <source>
        <dbReference type="Pfam" id="PF03070"/>
    </source>
</evidence>
<dbReference type="EMBL" id="UGOA01000001">
    <property type="protein sequence ID" value="STX40547.1"/>
    <property type="molecule type" value="Genomic_DNA"/>
</dbReference>
<evidence type="ECO:0000313" key="2">
    <source>
        <dbReference type="EMBL" id="STX40547.1"/>
    </source>
</evidence>
<dbReference type="Pfam" id="PF03070">
    <property type="entry name" value="TENA_THI-4"/>
    <property type="match status" value="1"/>
</dbReference>
<dbReference type="InterPro" id="IPR016084">
    <property type="entry name" value="Haem_Oase-like_multi-hlx"/>
</dbReference>
<sequence>MVFSRIMHRCSTVFPKIHHHPFNQKLYEGSLSRTTFKLYLEQDELYLRDLSYALGLTSLRCSNQVYAKQLRGVSAYIKETERKFHLKYLAESPAVTFFNHKAIRKKIPVIASYTDYLLDNAKHAPIEVAVASFLPCFMIYRELGKRIDLTTRALDHPYRRWMASYSSENFISATKTITQITQELTEPIMCPLQQERVISSFMQSAEFEWQFFEAVFTGEKGYTVVHDNNSIGRF</sequence>
<dbReference type="Proteomes" id="UP000254677">
    <property type="component" value="Unassembled WGS sequence"/>
</dbReference>
<reference evidence="2 3" key="1">
    <citation type="submission" date="2018-06" db="EMBL/GenBank/DDBJ databases">
        <authorList>
            <consortium name="Pathogen Informatics"/>
            <person name="Doyle S."/>
        </authorList>
    </citation>
    <scope>NUCLEOTIDE SEQUENCE [LARGE SCALE GENOMIC DNA]</scope>
    <source>
        <strain evidence="2 3">NCTC13292</strain>
    </source>
</reference>
<dbReference type="InterPro" id="IPR004305">
    <property type="entry name" value="Thiaminase-2/PQQC"/>
</dbReference>
<dbReference type="AlphaFoldDB" id="A0A378J0Q6"/>
<dbReference type="SUPFAM" id="SSF48613">
    <property type="entry name" value="Heme oxygenase-like"/>
    <property type="match status" value="1"/>
</dbReference>
<dbReference type="OrthoDB" id="34166at2"/>
<evidence type="ECO:0000313" key="3">
    <source>
        <dbReference type="Proteomes" id="UP000254677"/>
    </source>
</evidence>
<name>A0A378J0Q6_9GAMM</name>
<dbReference type="GO" id="GO:0005829">
    <property type="term" value="C:cytosol"/>
    <property type="evidence" value="ECO:0007669"/>
    <property type="project" value="TreeGrafter"/>
</dbReference>
<dbReference type="PANTHER" id="PTHR43198:SF2">
    <property type="entry name" value="SI:CH1073-67J19.1-RELATED"/>
    <property type="match status" value="1"/>
</dbReference>